<sequence length="159" mass="17739">MKVREGGCLCGSCRYQVTAPPLRVTTCHCRFCQRTTGSSYMVEPIFTHASFRMNKGTPKIWAHLSKGSGKHLWLHFCPECGGRLYLGFERFDQIVGVFAGSFDDPGWFDITPENSKHIFLGNAVRGSIIPPGIETYAEHVTDRQGNLRPATVFDAAQQL</sequence>
<evidence type="ECO:0000259" key="5">
    <source>
        <dbReference type="PROSITE" id="PS51891"/>
    </source>
</evidence>
<dbReference type="InterPro" id="IPR006913">
    <property type="entry name" value="CENP-V/GFA"/>
</dbReference>
<keyword evidence="3" id="KW-0862">Zinc</keyword>
<evidence type="ECO:0000256" key="1">
    <source>
        <dbReference type="ARBA" id="ARBA00005495"/>
    </source>
</evidence>
<dbReference type="Gene3D" id="3.90.1590.10">
    <property type="entry name" value="glutathione-dependent formaldehyde- activating enzyme (gfa)"/>
    <property type="match status" value="1"/>
</dbReference>
<evidence type="ECO:0000313" key="6">
    <source>
        <dbReference type="EMBL" id="MBI1494572.1"/>
    </source>
</evidence>
<comment type="similarity">
    <text evidence="1">Belongs to the Gfa family.</text>
</comment>
<dbReference type="AlphaFoldDB" id="A0A8J7LWM7"/>
<dbReference type="SUPFAM" id="SSF51316">
    <property type="entry name" value="Mss4-like"/>
    <property type="match status" value="1"/>
</dbReference>
<gene>
    <name evidence="6" type="ORF">H1D41_13075</name>
</gene>
<organism evidence="6 7">
    <name type="scientific">Halocynthiibacter styelae</name>
    <dbReference type="NCBI Taxonomy" id="2761955"/>
    <lineage>
        <taxon>Bacteria</taxon>
        <taxon>Pseudomonadati</taxon>
        <taxon>Pseudomonadota</taxon>
        <taxon>Alphaproteobacteria</taxon>
        <taxon>Rhodobacterales</taxon>
        <taxon>Paracoccaceae</taxon>
        <taxon>Halocynthiibacter</taxon>
    </lineage>
</organism>
<evidence type="ECO:0000256" key="2">
    <source>
        <dbReference type="ARBA" id="ARBA00022723"/>
    </source>
</evidence>
<evidence type="ECO:0000256" key="3">
    <source>
        <dbReference type="ARBA" id="ARBA00022833"/>
    </source>
</evidence>
<dbReference type="InterPro" id="IPR011057">
    <property type="entry name" value="Mss4-like_sf"/>
</dbReference>
<dbReference type="PROSITE" id="PS51891">
    <property type="entry name" value="CENP_V_GFA"/>
    <property type="match status" value="1"/>
</dbReference>
<dbReference type="GO" id="GO:0046872">
    <property type="term" value="F:metal ion binding"/>
    <property type="evidence" value="ECO:0007669"/>
    <property type="project" value="UniProtKB-KW"/>
</dbReference>
<dbReference type="RefSeq" id="WP_267473692.1">
    <property type="nucleotide sequence ID" value="NZ_JADCKQ010000010.1"/>
</dbReference>
<keyword evidence="4" id="KW-0456">Lyase</keyword>
<dbReference type="PANTHER" id="PTHR33337:SF40">
    <property type="entry name" value="CENP-V_GFA DOMAIN-CONTAINING PROTEIN-RELATED"/>
    <property type="match status" value="1"/>
</dbReference>
<accession>A0A8J7LWM7</accession>
<dbReference type="Proteomes" id="UP000640583">
    <property type="component" value="Unassembled WGS sequence"/>
</dbReference>
<name>A0A8J7LWM7_9RHOB</name>
<dbReference type="EMBL" id="JADCKQ010000010">
    <property type="protein sequence ID" value="MBI1494572.1"/>
    <property type="molecule type" value="Genomic_DNA"/>
</dbReference>
<protein>
    <submittedName>
        <fullName evidence="6">GFA family protein</fullName>
    </submittedName>
</protein>
<dbReference type="Pfam" id="PF04828">
    <property type="entry name" value="GFA"/>
    <property type="match status" value="1"/>
</dbReference>
<feature type="domain" description="CENP-V/GFA" evidence="5">
    <location>
        <begin position="4"/>
        <end position="109"/>
    </location>
</feature>
<evidence type="ECO:0000256" key="4">
    <source>
        <dbReference type="ARBA" id="ARBA00023239"/>
    </source>
</evidence>
<dbReference type="GO" id="GO:0016846">
    <property type="term" value="F:carbon-sulfur lyase activity"/>
    <property type="evidence" value="ECO:0007669"/>
    <property type="project" value="InterPro"/>
</dbReference>
<reference evidence="6" key="1">
    <citation type="submission" date="2020-10" db="EMBL/GenBank/DDBJ databases">
        <title>Paenihalocynthiibacter styelae gen. nov., sp. nov., isolated from stalked sea squirt Styela clava.</title>
        <authorList>
            <person name="Kim Y.-O."/>
            <person name="Yoon J.-H."/>
        </authorList>
    </citation>
    <scope>NUCLEOTIDE SEQUENCE</scope>
    <source>
        <strain evidence="6">MYP1-1</strain>
    </source>
</reference>
<evidence type="ECO:0000313" key="7">
    <source>
        <dbReference type="Proteomes" id="UP000640583"/>
    </source>
</evidence>
<comment type="caution">
    <text evidence="6">The sequence shown here is derived from an EMBL/GenBank/DDBJ whole genome shotgun (WGS) entry which is preliminary data.</text>
</comment>
<keyword evidence="2" id="KW-0479">Metal-binding</keyword>
<proteinExistence type="inferred from homology"/>
<keyword evidence="7" id="KW-1185">Reference proteome</keyword>
<dbReference type="PANTHER" id="PTHR33337">
    <property type="entry name" value="GFA DOMAIN-CONTAINING PROTEIN"/>
    <property type="match status" value="1"/>
</dbReference>